<protein>
    <submittedName>
        <fullName evidence="2">Ketosteroid isomerase</fullName>
    </submittedName>
</protein>
<dbReference type="SUPFAM" id="SSF54427">
    <property type="entry name" value="NTF2-like"/>
    <property type="match status" value="1"/>
</dbReference>
<comment type="caution">
    <text evidence="2">The sequence shown here is derived from an EMBL/GenBank/DDBJ whole genome shotgun (WGS) entry which is preliminary data.</text>
</comment>
<dbReference type="EMBL" id="AZYO01000006">
    <property type="protein sequence ID" value="KOS57358.1"/>
    <property type="molecule type" value="Genomic_DNA"/>
</dbReference>
<dbReference type="Pfam" id="PF12680">
    <property type="entry name" value="SnoaL_2"/>
    <property type="match status" value="1"/>
</dbReference>
<keyword evidence="2" id="KW-0413">Isomerase</keyword>
<sequence>MSDEHPARVAARASQAAAAGKRKDEWLALFAEDGIVEDPVGPSGFDPEGKGHHGREAISRFYDMTIANTDRLEFLVDDVLVCGDECVNIGTIRTTLGGNVIDAEGVFVYRVDDDGRIASLRAFWEVERAMKTVRPAVEAARG</sequence>
<dbReference type="RefSeq" id="WP_054371620.1">
    <property type="nucleotide sequence ID" value="NZ_AZYO01000006.1"/>
</dbReference>
<dbReference type="InterPro" id="IPR037401">
    <property type="entry name" value="SnoaL-like"/>
</dbReference>
<dbReference type="GO" id="GO:0016853">
    <property type="term" value="F:isomerase activity"/>
    <property type="evidence" value="ECO:0007669"/>
    <property type="project" value="UniProtKB-KW"/>
</dbReference>
<accession>A0A0M8PS00</accession>
<dbReference type="Proteomes" id="UP000037712">
    <property type="component" value="Unassembled WGS sequence"/>
</dbReference>
<name>A0A0M8PS00_RHORH</name>
<organism evidence="2 3">
    <name type="scientific">Rhodococcus rhodochrous KG-21</name>
    <dbReference type="NCBI Taxonomy" id="1441923"/>
    <lineage>
        <taxon>Bacteria</taxon>
        <taxon>Bacillati</taxon>
        <taxon>Actinomycetota</taxon>
        <taxon>Actinomycetes</taxon>
        <taxon>Mycobacteriales</taxon>
        <taxon>Nocardiaceae</taxon>
        <taxon>Rhodococcus</taxon>
    </lineage>
</organism>
<gene>
    <name evidence="2" type="ORF">Z051_04660</name>
</gene>
<dbReference type="PATRIC" id="fig|1441923.3.peg.1038"/>
<evidence type="ECO:0000313" key="2">
    <source>
        <dbReference type="EMBL" id="KOS57358.1"/>
    </source>
</evidence>
<evidence type="ECO:0000313" key="3">
    <source>
        <dbReference type="Proteomes" id="UP000037712"/>
    </source>
</evidence>
<evidence type="ECO:0000259" key="1">
    <source>
        <dbReference type="Pfam" id="PF12680"/>
    </source>
</evidence>
<feature type="domain" description="SnoaL-like" evidence="1">
    <location>
        <begin position="15"/>
        <end position="119"/>
    </location>
</feature>
<dbReference type="InterPro" id="IPR032710">
    <property type="entry name" value="NTF2-like_dom_sf"/>
</dbReference>
<reference evidence="3" key="2">
    <citation type="submission" date="2015-01" db="EMBL/GenBank/DDBJ databases">
        <title>Draft genome sequence of potential hydrocarbon metabolising strain of Rhodococcus rhodochrous.</title>
        <authorList>
            <person name="Aggarwal R.K."/>
            <person name="Dawar C."/>
        </authorList>
    </citation>
    <scope>NUCLEOTIDE SEQUENCE [LARGE SCALE GENOMIC DNA]</scope>
    <source>
        <strain evidence="3">KG-21</strain>
    </source>
</reference>
<proteinExistence type="predicted"/>
<dbReference type="Gene3D" id="3.10.450.50">
    <property type="match status" value="1"/>
</dbReference>
<reference evidence="2 3" key="1">
    <citation type="journal article" date="2015" name="Genome Announc.">
        <title>Draft Genome Sequence of Rhodococcus rhodochrous Strain KG-21, a Soil Isolate from Oil Fields of Krishna-Godavari Basin, India.</title>
        <authorList>
            <person name="Dawar C."/>
            <person name="Aggarwal R.K."/>
        </authorList>
    </citation>
    <scope>NUCLEOTIDE SEQUENCE [LARGE SCALE GENOMIC DNA]</scope>
    <source>
        <strain evidence="2 3">KG-21</strain>
    </source>
</reference>
<dbReference type="AlphaFoldDB" id="A0A0M8PS00"/>